<dbReference type="GO" id="GO:0005737">
    <property type="term" value="C:cytoplasm"/>
    <property type="evidence" value="ECO:0007669"/>
    <property type="project" value="TreeGrafter"/>
</dbReference>
<comment type="caution">
    <text evidence="2">The sequence shown here is derived from an EMBL/GenBank/DDBJ whole genome shotgun (WGS) entry which is preliminary data.</text>
</comment>
<reference evidence="2 3" key="1">
    <citation type="submission" date="2017-04" db="EMBL/GenBank/DDBJ databases">
        <title>Genome sequencing of [Candida] sorbophila.</title>
        <authorList>
            <person name="Ahn J.O."/>
        </authorList>
    </citation>
    <scope>NUCLEOTIDE SEQUENCE [LARGE SCALE GENOMIC DNA]</scope>
    <source>
        <strain evidence="2 3">DS02</strain>
    </source>
</reference>
<keyword evidence="3" id="KW-1185">Reference proteome</keyword>
<keyword evidence="2" id="KW-0808">Transferase</keyword>
<dbReference type="InterPro" id="IPR008271">
    <property type="entry name" value="Ser/Thr_kinase_AS"/>
</dbReference>
<dbReference type="GO" id="GO:0004674">
    <property type="term" value="F:protein serine/threonine kinase activity"/>
    <property type="evidence" value="ECO:0007669"/>
    <property type="project" value="TreeGrafter"/>
</dbReference>
<evidence type="ECO:0000259" key="1">
    <source>
        <dbReference type="PROSITE" id="PS50011"/>
    </source>
</evidence>
<dbReference type="RefSeq" id="XP_024663452.1">
    <property type="nucleotide sequence ID" value="XM_024807684.1"/>
</dbReference>
<dbReference type="InterPro" id="IPR000719">
    <property type="entry name" value="Prot_kinase_dom"/>
</dbReference>
<feature type="domain" description="Protein kinase" evidence="1">
    <location>
        <begin position="1"/>
        <end position="256"/>
    </location>
</feature>
<dbReference type="PANTHER" id="PTHR44167:SF24">
    <property type="entry name" value="SERINE_THREONINE-PROTEIN KINASE CHK2"/>
    <property type="match status" value="1"/>
</dbReference>
<keyword evidence="2" id="KW-0418">Kinase</keyword>
<dbReference type="Gene3D" id="1.10.510.10">
    <property type="entry name" value="Transferase(Phosphotransferase) domain 1"/>
    <property type="match status" value="1"/>
</dbReference>
<gene>
    <name evidence="2" type="ORF">B9G98_01126</name>
</gene>
<dbReference type="PANTHER" id="PTHR44167">
    <property type="entry name" value="OVARIAN-SPECIFIC SERINE/THREONINE-PROTEIN KINASE LOK-RELATED"/>
    <property type="match status" value="1"/>
</dbReference>
<dbReference type="GeneID" id="36514875"/>
<evidence type="ECO:0000313" key="2">
    <source>
        <dbReference type="EMBL" id="PRT53506.1"/>
    </source>
</evidence>
<dbReference type="Pfam" id="PF00069">
    <property type="entry name" value="Pkinase"/>
    <property type="match status" value="1"/>
</dbReference>
<dbReference type="Proteomes" id="UP000238350">
    <property type="component" value="Unassembled WGS sequence"/>
</dbReference>
<dbReference type="AlphaFoldDB" id="A0A2T0FET3"/>
<dbReference type="InterPro" id="IPR011009">
    <property type="entry name" value="Kinase-like_dom_sf"/>
</dbReference>
<dbReference type="GO" id="GO:0005634">
    <property type="term" value="C:nucleus"/>
    <property type="evidence" value="ECO:0007669"/>
    <property type="project" value="TreeGrafter"/>
</dbReference>
<dbReference type="GO" id="GO:0005524">
    <property type="term" value="F:ATP binding"/>
    <property type="evidence" value="ECO:0007669"/>
    <property type="project" value="InterPro"/>
</dbReference>
<dbReference type="OrthoDB" id="413582at2759"/>
<dbReference type="PROSITE" id="PS50011">
    <property type="entry name" value="PROTEIN_KINASE_DOM"/>
    <property type="match status" value="1"/>
</dbReference>
<dbReference type="SUPFAM" id="SSF56112">
    <property type="entry name" value="Protein kinase-like (PK-like)"/>
    <property type="match status" value="1"/>
</dbReference>
<dbReference type="PROSITE" id="PS00108">
    <property type="entry name" value="PROTEIN_KINASE_ST"/>
    <property type="match status" value="1"/>
</dbReference>
<proteinExistence type="predicted"/>
<accession>A0A2T0FET3</accession>
<dbReference type="GO" id="GO:0044773">
    <property type="term" value="P:mitotic DNA damage checkpoint signaling"/>
    <property type="evidence" value="ECO:0007669"/>
    <property type="project" value="TreeGrafter"/>
</dbReference>
<dbReference type="SMART" id="SM00220">
    <property type="entry name" value="S_TKc"/>
    <property type="match status" value="1"/>
</dbReference>
<evidence type="ECO:0000313" key="3">
    <source>
        <dbReference type="Proteomes" id="UP000238350"/>
    </source>
</evidence>
<sequence length="256" mass="28614">MLGRGRFSTVVQEGEEAVKIIDIDDQCAPHNYRAELAALKALGEHPNITEMLRTETTRGFEPQCRIYMHLYPLTLDHVLFDASKATYPPGSGWRNRLNPDRIGSIARQLAEALAFVHSQNIIHRDIKPENILFKTTDSEPMLADFGIAWVPGFGEDPKVCDVGTAEYRAPELLQGKVYTNAIDVWAYGCVVAKLCSTNSEALFTPYRSDIALWDQQQGNLKESVSSLRVFSENVARILCLDPALRPTASTAAEFQW</sequence>
<name>A0A2T0FET3_9ASCO</name>
<organism evidence="2 3">
    <name type="scientific">Wickerhamiella sorbophila</name>
    <dbReference type="NCBI Taxonomy" id="45607"/>
    <lineage>
        <taxon>Eukaryota</taxon>
        <taxon>Fungi</taxon>
        <taxon>Dikarya</taxon>
        <taxon>Ascomycota</taxon>
        <taxon>Saccharomycotina</taxon>
        <taxon>Dipodascomycetes</taxon>
        <taxon>Dipodascales</taxon>
        <taxon>Trichomonascaceae</taxon>
        <taxon>Wickerhamiella</taxon>
    </lineage>
</organism>
<dbReference type="STRING" id="45607.A0A2T0FET3"/>
<dbReference type="EMBL" id="NDIQ01000001">
    <property type="protein sequence ID" value="PRT53506.1"/>
    <property type="molecule type" value="Genomic_DNA"/>
</dbReference>
<protein>
    <submittedName>
        <fullName evidence="2">Calcium/calmodulin-dependent protein kinase type 1</fullName>
    </submittedName>
</protein>